<gene>
    <name evidence="2" type="ORF">MHA01_31660</name>
</gene>
<dbReference type="RefSeq" id="WP_094908302.1">
    <property type="nucleotide sequence ID" value="NZ_BJUN01000039.1"/>
</dbReference>
<dbReference type="EMBL" id="BJUN01000039">
    <property type="protein sequence ID" value="GEK60261.1"/>
    <property type="molecule type" value="Genomic_DNA"/>
</dbReference>
<dbReference type="Proteomes" id="UP000321051">
    <property type="component" value="Unassembled WGS sequence"/>
</dbReference>
<keyword evidence="3" id="KW-1185">Reference proteome</keyword>
<feature type="compositionally biased region" description="Polar residues" evidence="1">
    <location>
        <begin position="25"/>
        <end position="42"/>
    </location>
</feature>
<reference evidence="2 3" key="1">
    <citation type="submission" date="2019-07" db="EMBL/GenBank/DDBJ databases">
        <title>Whole genome shotgun sequence of Marinococcus halophilus NBRC 102359.</title>
        <authorList>
            <person name="Hosoyama A."/>
            <person name="Uohara A."/>
            <person name="Ohji S."/>
            <person name="Ichikawa N."/>
        </authorList>
    </citation>
    <scope>NUCLEOTIDE SEQUENCE [LARGE SCALE GENOMIC DNA]</scope>
    <source>
        <strain evidence="2 3">NBRC 102359</strain>
    </source>
</reference>
<evidence type="ECO:0000313" key="3">
    <source>
        <dbReference type="Proteomes" id="UP000321051"/>
    </source>
</evidence>
<protein>
    <recommendedName>
        <fullName evidence="4">Lipoprotein</fullName>
    </recommendedName>
</protein>
<feature type="region of interest" description="Disordered" evidence="1">
    <location>
        <begin position="21"/>
        <end position="80"/>
    </location>
</feature>
<proteinExistence type="predicted"/>
<name>A0A510YC89_MARHA</name>
<evidence type="ECO:0000313" key="2">
    <source>
        <dbReference type="EMBL" id="GEK60261.1"/>
    </source>
</evidence>
<dbReference type="OrthoDB" id="2138638at2"/>
<dbReference type="AlphaFoldDB" id="A0A510YC89"/>
<feature type="compositionally biased region" description="Low complexity" evidence="1">
    <location>
        <begin position="68"/>
        <end position="77"/>
    </location>
</feature>
<dbReference type="STRING" id="1371.GCA_900166605_02552"/>
<feature type="compositionally biased region" description="Basic and acidic residues" evidence="1">
    <location>
        <begin position="52"/>
        <end position="63"/>
    </location>
</feature>
<sequence>MKKPKIILSFVGLVLSTGLIGCSDGESSSESAGTQEASMNSDSQEEDNVDNSADHEGETKSQDEPESSETSSEQSPEGVRQELVMEEDQIFLPSSFPGQAIENVLVSVASNNDQTYSVQYQTSEGEALAHVTGSRFASKQEAVAELESFQNGKKVGPFEQGGEDLGYGITGYGEGATGSQYFSWEEGNWLLSLSSATEDEIDHPAVAREIVEYLESHTLPAPGELGVVDIHYERGSEEVNVDIRWQDGSMVYELRTGRDPLEAMQMATSMEE</sequence>
<organism evidence="2 3">
    <name type="scientific">Marinococcus halophilus</name>
    <dbReference type="NCBI Taxonomy" id="1371"/>
    <lineage>
        <taxon>Bacteria</taxon>
        <taxon>Bacillati</taxon>
        <taxon>Bacillota</taxon>
        <taxon>Bacilli</taxon>
        <taxon>Bacillales</taxon>
        <taxon>Bacillaceae</taxon>
        <taxon>Marinococcus</taxon>
    </lineage>
</organism>
<dbReference type="PROSITE" id="PS51257">
    <property type="entry name" value="PROKAR_LIPOPROTEIN"/>
    <property type="match status" value="1"/>
</dbReference>
<accession>A0A510YC89</accession>
<comment type="caution">
    <text evidence="2">The sequence shown here is derived from an EMBL/GenBank/DDBJ whole genome shotgun (WGS) entry which is preliminary data.</text>
</comment>
<evidence type="ECO:0000256" key="1">
    <source>
        <dbReference type="SAM" id="MobiDB-lite"/>
    </source>
</evidence>
<evidence type="ECO:0008006" key="4">
    <source>
        <dbReference type="Google" id="ProtNLM"/>
    </source>
</evidence>